<evidence type="ECO:0000313" key="2">
    <source>
        <dbReference type="Proteomes" id="UP000019143"/>
    </source>
</evidence>
<dbReference type="EMBL" id="BAVB01000019">
    <property type="protein sequence ID" value="GAE48588.1"/>
    <property type="molecule type" value="Genomic_DNA"/>
</dbReference>
<sequence length="74" mass="8857">MSHYEHDIPAYQWSLAAFHKFIDELDAAWERAQQAGPVTLQQRIEVRGRRWQLVKTTHDLENLIRVASQQRRCR</sequence>
<protein>
    <submittedName>
        <fullName evidence="1">Uncharacterized protein</fullName>
    </submittedName>
</protein>
<name>W4RXI2_9XANT</name>
<dbReference type="AlphaFoldDB" id="W4RXI2"/>
<proteinExistence type="predicted"/>
<evidence type="ECO:0000313" key="1">
    <source>
        <dbReference type="EMBL" id="GAE48588.1"/>
    </source>
</evidence>
<comment type="caution">
    <text evidence="1">The sequence shown here is derived from an EMBL/GenBank/DDBJ whole genome shotgun (WGS) entry which is preliminary data.</text>
</comment>
<organism evidence="1 2">
    <name type="scientific">Xanthomonas arboricola pv. pruni str. MAFF 311562</name>
    <dbReference type="NCBI Taxonomy" id="1414836"/>
    <lineage>
        <taxon>Bacteria</taxon>
        <taxon>Pseudomonadati</taxon>
        <taxon>Pseudomonadota</taxon>
        <taxon>Gammaproteobacteria</taxon>
        <taxon>Lysobacterales</taxon>
        <taxon>Lysobacteraceae</taxon>
        <taxon>Xanthomonas</taxon>
    </lineage>
</organism>
<dbReference type="Proteomes" id="UP000019143">
    <property type="component" value="Unassembled WGS sequence"/>
</dbReference>
<reference evidence="1 2" key="1">
    <citation type="submission" date="2014-01" db="EMBL/GenBank/DDBJ databases">
        <title>Genome sequence and analysis of Xanthomonas arboricola pv. pruni.</title>
        <authorList>
            <person name="Fujikawa T."/>
            <person name="Nakazono-Nagaoka E."/>
        </authorList>
    </citation>
    <scope>NUCLEOTIDE SEQUENCE [LARGE SCALE GENOMIC DNA]</scope>
    <source>
        <strain evidence="2">MAFF 311562</strain>
    </source>
</reference>
<gene>
    <name evidence="1" type="ORF">XPU_0120</name>
</gene>
<accession>W4RXI2</accession>